<dbReference type="SUPFAM" id="SSF46565">
    <property type="entry name" value="Chaperone J-domain"/>
    <property type="match status" value="1"/>
</dbReference>
<dbReference type="Pfam" id="PF02676">
    <property type="entry name" value="TYW3"/>
    <property type="match status" value="1"/>
</dbReference>
<evidence type="ECO:0000256" key="9">
    <source>
        <dbReference type="ARBA" id="ARBA00022771"/>
    </source>
</evidence>
<dbReference type="InterPro" id="IPR029063">
    <property type="entry name" value="SAM-dependent_MTases_sf"/>
</dbReference>
<dbReference type="PRINTS" id="PR00625">
    <property type="entry name" value="JDOMAIN"/>
</dbReference>
<evidence type="ECO:0000256" key="2">
    <source>
        <dbReference type="ARBA" id="ARBA00006801"/>
    </source>
</evidence>
<reference evidence="17 18" key="1">
    <citation type="journal article" date="2024" name="Nat. Commun.">
        <title>Phylogenomics reveals the evolutionary origins of lichenization in chlorophyte algae.</title>
        <authorList>
            <person name="Puginier C."/>
            <person name="Libourel C."/>
            <person name="Otte J."/>
            <person name="Skaloud P."/>
            <person name="Haon M."/>
            <person name="Grisel S."/>
            <person name="Petersen M."/>
            <person name="Berrin J.G."/>
            <person name="Delaux P.M."/>
            <person name="Dal Grande F."/>
            <person name="Keller J."/>
        </authorList>
    </citation>
    <scope>NUCLEOTIDE SEQUENCE [LARGE SCALE GENOMIC DNA]</scope>
    <source>
        <strain evidence="17 18">SAG 2523</strain>
    </source>
</reference>
<keyword evidence="6" id="KW-0819">tRNA processing</keyword>
<comment type="caution">
    <text evidence="17">The sequence shown here is derived from an EMBL/GenBank/DDBJ whole genome shotgun (WGS) entry which is preliminary data.</text>
</comment>
<dbReference type="Pfam" id="PF00226">
    <property type="entry name" value="DnaJ"/>
    <property type="match status" value="1"/>
</dbReference>
<keyword evidence="5" id="KW-0949">S-adenosyl-L-methionine</keyword>
<dbReference type="Pfam" id="PF13621">
    <property type="entry name" value="Cupin_8"/>
    <property type="match status" value="1"/>
</dbReference>
<dbReference type="Proteomes" id="UP001485043">
    <property type="component" value="Unassembled WGS sequence"/>
</dbReference>
<evidence type="ECO:0000256" key="4">
    <source>
        <dbReference type="ARBA" id="ARBA00022679"/>
    </source>
</evidence>
<evidence type="ECO:0000256" key="1">
    <source>
        <dbReference type="ARBA" id="ARBA00004797"/>
    </source>
</evidence>
<accession>A0AAW1SZH8</accession>
<feature type="compositionally biased region" description="Basic and acidic residues" evidence="13">
    <location>
        <begin position="287"/>
        <end position="297"/>
    </location>
</feature>
<feature type="compositionally biased region" description="Polar residues" evidence="13">
    <location>
        <begin position="1082"/>
        <end position="1095"/>
    </location>
</feature>
<evidence type="ECO:0000256" key="8">
    <source>
        <dbReference type="ARBA" id="ARBA00022737"/>
    </source>
</evidence>
<dbReference type="Gene3D" id="2.60.120.650">
    <property type="entry name" value="Cupin"/>
    <property type="match status" value="1"/>
</dbReference>
<feature type="domain" description="J" evidence="14">
    <location>
        <begin position="1111"/>
        <end position="1176"/>
    </location>
</feature>
<dbReference type="InterPro" id="IPR030382">
    <property type="entry name" value="MeTrfase_TRM5/TYW2"/>
</dbReference>
<dbReference type="PROSITE" id="PS50076">
    <property type="entry name" value="DNAJ_2"/>
    <property type="match status" value="1"/>
</dbReference>
<name>A0AAW1SZH8_9CHLO</name>
<dbReference type="PANTHER" id="PTHR23245:SF25">
    <property type="entry name" value="TRNA WYBUTOSINE-SYNTHESIZING PROTEIN 2 HOMOLOG"/>
    <property type="match status" value="1"/>
</dbReference>
<dbReference type="PROSITE" id="PS51684">
    <property type="entry name" value="SAM_MT_TRM5_TYW2"/>
    <property type="match status" value="1"/>
</dbReference>
<dbReference type="SUPFAM" id="SSF111278">
    <property type="entry name" value="SSo0622-like"/>
    <property type="match status" value="1"/>
</dbReference>
<dbReference type="SUPFAM" id="SSF53335">
    <property type="entry name" value="S-adenosyl-L-methionine-dependent methyltransferases"/>
    <property type="match status" value="1"/>
</dbReference>
<feature type="domain" description="SAM-dependent methyltransferase TRM5/TYW2-type" evidence="16">
    <location>
        <begin position="535"/>
        <end position="791"/>
    </location>
</feature>
<dbReference type="GO" id="GO:0008270">
    <property type="term" value="F:zinc ion binding"/>
    <property type="evidence" value="ECO:0007669"/>
    <property type="project" value="UniProtKB-KW"/>
</dbReference>
<dbReference type="Pfam" id="PF02475">
    <property type="entry name" value="TRM5-TYW2_MTfase"/>
    <property type="match status" value="1"/>
</dbReference>
<evidence type="ECO:0000256" key="12">
    <source>
        <dbReference type="ARBA" id="ARBA00049400"/>
    </source>
</evidence>
<dbReference type="InterPro" id="IPR056743">
    <property type="entry name" value="TRM5-TYW2-like_MTfase"/>
</dbReference>
<protein>
    <submittedName>
        <fullName evidence="17">Uncharacterized protein</fullName>
    </submittedName>
</protein>
<dbReference type="CDD" id="cd02440">
    <property type="entry name" value="AdoMet_MTases"/>
    <property type="match status" value="1"/>
</dbReference>
<evidence type="ECO:0000259" key="15">
    <source>
        <dbReference type="PROSITE" id="PS51184"/>
    </source>
</evidence>
<dbReference type="PANTHER" id="PTHR23245">
    <property type="entry name" value="TRNA METHYLTRANSFERASE"/>
    <property type="match status" value="1"/>
</dbReference>
<dbReference type="InterPro" id="IPR001623">
    <property type="entry name" value="DnaJ_domain"/>
</dbReference>
<dbReference type="InterPro" id="IPR008971">
    <property type="entry name" value="HSP40/DnaJ_pept-bd"/>
</dbReference>
<dbReference type="Gene3D" id="2.60.260.20">
    <property type="entry name" value="Urease metallochaperone UreE, N-terminal domain"/>
    <property type="match status" value="2"/>
</dbReference>
<dbReference type="SUPFAM" id="SSF49493">
    <property type="entry name" value="HSP40/DnaJ peptide-binding domain"/>
    <property type="match status" value="2"/>
</dbReference>
<dbReference type="Pfam" id="PF25133">
    <property type="entry name" value="TYW2_N_2"/>
    <property type="match status" value="1"/>
</dbReference>
<dbReference type="CDD" id="cd06257">
    <property type="entry name" value="DnaJ"/>
    <property type="match status" value="1"/>
</dbReference>
<keyword evidence="8" id="KW-0677">Repeat</keyword>
<evidence type="ECO:0000259" key="16">
    <source>
        <dbReference type="PROSITE" id="PS51684"/>
    </source>
</evidence>
<feature type="region of interest" description="Disordered" evidence="13">
    <location>
        <begin position="384"/>
        <end position="453"/>
    </location>
</feature>
<keyword evidence="10" id="KW-0862">Zinc</keyword>
<sequence>MSELRGFILRGEVIKLYRTFLRTVKEAPTNLQGELRAQVRTGFDTHRATKDAYAMVVQDSFNQKKTQALIALQAADKSRKGSVDAPIVELVNDLNRHEDIFTTSSCSGRISVFAEPDAQTRAAGKKGGAWAYATHGLAALQDIQESIAPHVQNGSQLIFRCEAFILHANVRNTAIAQKLLGCARATGFRESGMTMGRSGIVVAVRCSIRLEVPVAEDGRMLVAADYMQYLVRQANAKMETNWHRIDAFHDACKTAFATPEAACLPHAGALQPAPVYLSRRKRNKLAKQQEQEDLVEHRKLKQKHFSQNGPQGDNRAAEAASPALVVGRREAKPVKDALRDLGMLDRSHKAEQMHSGSTVILPVTLDAAMHLQAWAGTAALPHEASSSFEQSQSEASVQPVGTAMPDGGLLGGPSSTGSASQPTQAIENGHAARPIENGHGSDPGQVSSRMSEEGIQLCTRRELTEGVGLSARTELQRLLGCGAARLEWRELLLSRKGGGPSPAAKLRAGMQQLLFAHGMPWREHEALLAQLPARWEVLGDLALLPADCMAAPAWRPLLPAAWQCVADGLGVCRLARQARIAPTGTRDSQAELLLGEDGWVVQRQHGIKYSLDVTCCMFSSGNVTERARMGRQACRNEVVVDLFTGIGYFTLPMLVQAGARHVHACEWNPRAVEALRRNLQLNQVEDRCTVLPGDCRLNAPKGVADRVLMGLIPSSRIGWGTAVAALKPSGGILHLHENVSDSREAADVTAVLDGLDAGATQAGRPSLFRVLRLERVKWHRQRRTAALNGVSDGQRRQGIGPGHKTGHGSAPELGEGGQVAVMHGVTAQQFQDTVVPAQRPVILRGLDLSPACQRWTPEYLQACPSGHQIVSAHVCTQPQGRLDFVSRNFEFKCMPLGELVARCARPDSGLEPLLAQGERLYLRSIGKNPRKEVSDIAALFPDLAADLAPLDHVPPGHLFSTALRMSSDGLQLWTHYDVMPNLLLQICGRKRIRLWDPSQEDNLYITGSSSQVIDVDQPDLQRFPKFAAASSRVWECMLEPGEALFIPPLWFHNVSCIGFCASVNMFWRDLPPQHSAPRDPRSQGQQSYSTAQQAPWSSRCIHSSSEVLARDHYEILGVARDASAGDIKKAYYKLAKQYHPDANKGDDSAAQKFQEAGKAYDCLKDPKQRKIYDQVGPEGMEQGAGQAGGDPFQGFRGGNPFAGGFSQGGFSQGGFEFSFGGSQSLSQEDIQELLNSMGVGGAGFGGFGGPQRGPSLRTRLRLTFMEAVTGISRELKIDKGGGQQETVKVNIPQGVEEGFAVEFQGLGLPSQQKNGPPGNLVVEIEVEPHPVFERDGLDVHIQAKVDFTDAILGGTIRVPTLTGEQEIRIRPGTQSHSVLLMAGGGISRPDLRRRKGDMHVHIRIEMPTSLTARQRQLLTDFYRDPEDSDETSQDEPQAQPASKFGFW</sequence>
<dbReference type="FunFam" id="3.40.50.150:FF:000131">
    <property type="entry name" value="tRNA wybutosine-synthesizing protein 2/3/4"/>
    <property type="match status" value="1"/>
</dbReference>
<dbReference type="InterPro" id="IPR002939">
    <property type="entry name" value="DnaJ_C"/>
</dbReference>
<feature type="region of interest" description="Disordered" evidence="13">
    <location>
        <begin position="789"/>
        <end position="815"/>
    </location>
</feature>
<evidence type="ECO:0000313" key="18">
    <source>
        <dbReference type="Proteomes" id="UP001485043"/>
    </source>
</evidence>
<comment type="catalytic activity">
    <reaction evidence="12">
        <text>4-demethylwyosine(37) in tRNA(Phe) + S-adenosyl-L-methionine = 4-demethyl-7-[(3S)-3-amino-3-carboxypropyl]wyosine(37) in tRNA(Phe) + S-methyl-5'-thioadenosine + H(+)</text>
        <dbReference type="Rhea" id="RHEA:36355"/>
        <dbReference type="Rhea" id="RHEA-COMP:10164"/>
        <dbReference type="Rhea" id="RHEA-COMP:10378"/>
        <dbReference type="ChEBI" id="CHEBI:15378"/>
        <dbReference type="ChEBI" id="CHEBI:17509"/>
        <dbReference type="ChEBI" id="CHEBI:59789"/>
        <dbReference type="ChEBI" id="CHEBI:64315"/>
        <dbReference type="ChEBI" id="CHEBI:73550"/>
        <dbReference type="EC" id="2.5.1.114"/>
    </reaction>
</comment>
<comment type="similarity">
    <text evidence="2">Belongs to the JARID1 histone demethylase family.</text>
</comment>
<feature type="region of interest" description="Disordered" evidence="13">
    <location>
        <begin position="282"/>
        <end position="322"/>
    </location>
</feature>
<dbReference type="Gene3D" id="1.10.287.110">
    <property type="entry name" value="DnaJ domain"/>
    <property type="match status" value="1"/>
</dbReference>
<feature type="region of interest" description="Disordered" evidence="13">
    <location>
        <begin position="1419"/>
        <end position="1447"/>
    </location>
</feature>
<keyword evidence="9" id="KW-0863">Zinc-finger</keyword>
<dbReference type="Gene3D" id="3.40.50.150">
    <property type="entry name" value="Vaccinia Virus protein VP39"/>
    <property type="match status" value="1"/>
</dbReference>
<evidence type="ECO:0000256" key="7">
    <source>
        <dbReference type="ARBA" id="ARBA00022723"/>
    </source>
</evidence>
<dbReference type="InterPro" id="IPR018253">
    <property type="entry name" value="DnaJ_domain_CS"/>
</dbReference>
<dbReference type="EMBL" id="JALJOV010000686">
    <property type="protein sequence ID" value="KAK9861886.1"/>
    <property type="molecule type" value="Genomic_DNA"/>
</dbReference>
<dbReference type="PROSITE" id="PS51184">
    <property type="entry name" value="JMJC"/>
    <property type="match status" value="1"/>
</dbReference>
<gene>
    <name evidence="17" type="ORF">WJX84_010417</name>
</gene>
<dbReference type="Gene3D" id="3.30.300.110">
    <property type="entry name" value="Met-10+ protein-like domains"/>
    <property type="match status" value="1"/>
</dbReference>
<keyword evidence="18" id="KW-1185">Reference proteome</keyword>
<dbReference type="CDD" id="cd10747">
    <property type="entry name" value="DnaJ_C"/>
    <property type="match status" value="1"/>
</dbReference>
<dbReference type="InterPro" id="IPR003347">
    <property type="entry name" value="JmjC_dom"/>
</dbReference>
<dbReference type="Gene3D" id="3.30.1960.10">
    <property type="entry name" value="tRNA wybutosine-synthesizing-like"/>
    <property type="match status" value="1"/>
</dbReference>
<dbReference type="InterPro" id="IPR036869">
    <property type="entry name" value="J_dom_sf"/>
</dbReference>
<dbReference type="SUPFAM" id="SSF51197">
    <property type="entry name" value="Clavaminate synthase-like"/>
    <property type="match status" value="1"/>
</dbReference>
<dbReference type="GO" id="GO:0008175">
    <property type="term" value="F:tRNA methyltransferase activity"/>
    <property type="evidence" value="ECO:0007669"/>
    <property type="project" value="TreeGrafter"/>
</dbReference>
<keyword evidence="3" id="KW-0489">Methyltransferase</keyword>
<evidence type="ECO:0000259" key="14">
    <source>
        <dbReference type="PROSITE" id="PS50076"/>
    </source>
</evidence>
<dbReference type="InterPro" id="IPR041667">
    <property type="entry name" value="Cupin_8"/>
</dbReference>
<feature type="region of interest" description="Disordered" evidence="13">
    <location>
        <begin position="1073"/>
        <end position="1095"/>
    </location>
</feature>
<dbReference type="PROSITE" id="PS00636">
    <property type="entry name" value="DNAJ_1"/>
    <property type="match status" value="1"/>
</dbReference>
<dbReference type="GO" id="GO:0005737">
    <property type="term" value="C:cytoplasm"/>
    <property type="evidence" value="ECO:0007669"/>
    <property type="project" value="TreeGrafter"/>
</dbReference>
<feature type="compositionally biased region" description="Low complexity" evidence="13">
    <location>
        <begin position="384"/>
        <end position="396"/>
    </location>
</feature>
<evidence type="ECO:0000256" key="5">
    <source>
        <dbReference type="ARBA" id="ARBA00022691"/>
    </source>
</evidence>
<feature type="domain" description="JmjC" evidence="15">
    <location>
        <begin position="929"/>
        <end position="1086"/>
    </location>
</feature>
<organism evidence="17 18">
    <name type="scientific">Apatococcus fuscideae</name>
    <dbReference type="NCBI Taxonomy" id="2026836"/>
    <lineage>
        <taxon>Eukaryota</taxon>
        <taxon>Viridiplantae</taxon>
        <taxon>Chlorophyta</taxon>
        <taxon>core chlorophytes</taxon>
        <taxon>Trebouxiophyceae</taxon>
        <taxon>Chlorellales</taxon>
        <taxon>Chlorellaceae</taxon>
        <taxon>Apatococcus</taxon>
    </lineage>
</organism>
<evidence type="ECO:0000256" key="10">
    <source>
        <dbReference type="ARBA" id="ARBA00022833"/>
    </source>
</evidence>
<keyword evidence="7" id="KW-0479">Metal-binding</keyword>
<comment type="pathway">
    <text evidence="1">tRNA modification; wybutosine-tRNA(Phe) biosynthesis.</text>
</comment>
<dbReference type="GO" id="GO:0031591">
    <property type="term" value="P:wybutosine biosynthetic process"/>
    <property type="evidence" value="ECO:0007669"/>
    <property type="project" value="TreeGrafter"/>
</dbReference>
<dbReference type="SMART" id="SM00558">
    <property type="entry name" value="JmjC"/>
    <property type="match status" value="1"/>
</dbReference>
<comment type="catalytic activity">
    <reaction evidence="11">
        <text>4-demethyl-7-[(3S)-3-amino-3-carboxypropyl]wyosine(37) in tRNA(Phe) + S-adenosyl-L-methionine = 7-[(3S)-3-amino-3-carboxypropyl]wyosine(37) in tRNA(Phe) + S-adenosyl-L-homocysteine + H(+)</text>
        <dbReference type="Rhea" id="RHEA:36635"/>
        <dbReference type="Rhea" id="RHEA-COMP:10378"/>
        <dbReference type="Rhea" id="RHEA-COMP:10379"/>
        <dbReference type="ChEBI" id="CHEBI:15378"/>
        <dbReference type="ChEBI" id="CHEBI:57856"/>
        <dbReference type="ChEBI" id="CHEBI:59789"/>
        <dbReference type="ChEBI" id="CHEBI:73543"/>
        <dbReference type="ChEBI" id="CHEBI:73550"/>
        <dbReference type="EC" id="2.1.1.282"/>
    </reaction>
</comment>
<dbReference type="GO" id="GO:0030488">
    <property type="term" value="P:tRNA methylation"/>
    <property type="evidence" value="ECO:0007669"/>
    <property type="project" value="TreeGrafter"/>
</dbReference>
<dbReference type="GO" id="GO:0006457">
    <property type="term" value="P:protein folding"/>
    <property type="evidence" value="ECO:0007669"/>
    <property type="project" value="InterPro"/>
</dbReference>
<proteinExistence type="inferred from homology"/>
<dbReference type="SMART" id="SM00271">
    <property type="entry name" value="DnaJ"/>
    <property type="match status" value="1"/>
</dbReference>
<evidence type="ECO:0000313" key="17">
    <source>
        <dbReference type="EMBL" id="KAK9861886.1"/>
    </source>
</evidence>
<dbReference type="GO" id="GO:0102522">
    <property type="term" value="F:tRNA 4-demethylwyosine alpha-amino-alpha-carboxypropyltransferase activity"/>
    <property type="evidence" value="ECO:0007669"/>
    <property type="project" value="UniProtKB-EC"/>
</dbReference>
<dbReference type="FunFam" id="2.60.260.20:FF:000005">
    <property type="entry name" value="Chaperone protein dnaJ 1, mitochondrial"/>
    <property type="match status" value="1"/>
</dbReference>
<dbReference type="InterPro" id="IPR003827">
    <property type="entry name" value="tRNA_yW-synthesising"/>
</dbReference>
<evidence type="ECO:0000256" key="3">
    <source>
        <dbReference type="ARBA" id="ARBA00022603"/>
    </source>
</evidence>
<dbReference type="Pfam" id="PF01556">
    <property type="entry name" value="DnaJ_C"/>
    <property type="match status" value="1"/>
</dbReference>
<evidence type="ECO:0000256" key="6">
    <source>
        <dbReference type="ARBA" id="ARBA00022694"/>
    </source>
</evidence>
<dbReference type="InterPro" id="IPR056744">
    <property type="entry name" value="TRM5/TYW2-like_N"/>
</dbReference>
<dbReference type="InterPro" id="IPR036602">
    <property type="entry name" value="tRNA_yW-synthesising-like_sf"/>
</dbReference>
<evidence type="ECO:0000256" key="11">
    <source>
        <dbReference type="ARBA" id="ARBA00049202"/>
    </source>
</evidence>
<evidence type="ECO:0000256" key="13">
    <source>
        <dbReference type="SAM" id="MobiDB-lite"/>
    </source>
</evidence>
<dbReference type="GO" id="GO:0051082">
    <property type="term" value="F:unfolded protein binding"/>
    <property type="evidence" value="ECO:0007669"/>
    <property type="project" value="InterPro"/>
</dbReference>
<keyword evidence="4" id="KW-0808">Transferase</keyword>